<dbReference type="PRINTS" id="PR00469">
    <property type="entry name" value="PNDRDTASEII"/>
</dbReference>
<dbReference type="InterPro" id="IPR023753">
    <property type="entry name" value="FAD/NAD-binding_dom"/>
</dbReference>
<dbReference type="Proteomes" id="UP000011082">
    <property type="component" value="Unassembled WGS sequence"/>
</dbReference>
<dbReference type="FunCoup" id="L2GNJ8">
    <property type="interactions" value="41"/>
</dbReference>
<dbReference type="GO" id="GO:0016668">
    <property type="term" value="F:oxidoreductase activity, acting on a sulfur group of donors, NAD(P) as acceptor"/>
    <property type="evidence" value="ECO:0007669"/>
    <property type="project" value="UniProtKB-ARBA"/>
</dbReference>
<dbReference type="OMA" id="HECMEAF"/>
<keyword evidence="2" id="KW-0285">Flavoprotein</keyword>
<dbReference type="SUPFAM" id="SSF51905">
    <property type="entry name" value="FAD/NAD(P)-binding domain"/>
    <property type="match status" value="1"/>
</dbReference>
<evidence type="ECO:0000313" key="9">
    <source>
        <dbReference type="Proteomes" id="UP000011082"/>
    </source>
</evidence>
<dbReference type="PANTHER" id="PTHR48105">
    <property type="entry name" value="THIOREDOXIN REDUCTASE 1-RELATED-RELATED"/>
    <property type="match status" value="1"/>
</dbReference>
<keyword evidence="3" id="KW-0274">FAD</keyword>
<dbReference type="PRINTS" id="PR00368">
    <property type="entry name" value="FADPNR"/>
</dbReference>
<sequence>MSQARRKESSGKRGISACAVCDGFFFKDEVVAIIGGGDSAMEETIYMSNIASKVYLIHRRNEFRARRDMLQRVKSLRNVEIITPANLVSAHGTEFLEYIKLKNAQTDEKFELRVSGLFFAIGHDPNTKFLESDVKVNEMGYVITNTRMHTSVKGLFACGDVQDFKYKQAVTAAASGCIAGIECSKYIKNVQSNIE</sequence>
<feature type="domain" description="FAD/NAD(P)-binding" evidence="7">
    <location>
        <begin position="13"/>
        <end position="176"/>
    </location>
</feature>
<reference evidence="9" key="1">
    <citation type="submission" date="2011-05" db="EMBL/GenBank/DDBJ databases">
        <title>The genome sequence of Vittaforma corneae strain ATCC 50505.</title>
        <authorList>
            <consortium name="The Broad Institute Genome Sequencing Platform"/>
            <person name="Cuomo C."/>
            <person name="Didier E."/>
            <person name="Bowers L."/>
            <person name="Young S.K."/>
            <person name="Zeng Q."/>
            <person name="Gargeya S."/>
            <person name="Fitzgerald M."/>
            <person name="Haas B."/>
            <person name="Abouelleil A."/>
            <person name="Alvarado L."/>
            <person name="Arachchi H.M."/>
            <person name="Berlin A."/>
            <person name="Chapman S.B."/>
            <person name="Gearin G."/>
            <person name="Goldberg J."/>
            <person name="Griggs A."/>
            <person name="Gujja S."/>
            <person name="Hansen M."/>
            <person name="Heiman D."/>
            <person name="Howarth C."/>
            <person name="Larimer J."/>
            <person name="Lui A."/>
            <person name="MacDonald P.J.P."/>
            <person name="McCowen C."/>
            <person name="Montmayeur A."/>
            <person name="Murphy C."/>
            <person name="Neiman D."/>
            <person name="Pearson M."/>
            <person name="Priest M."/>
            <person name="Roberts A."/>
            <person name="Saif S."/>
            <person name="Shea T."/>
            <person name="Sisk P."/>
            <person name="Stolte C."/>
            <person name="Sykes S."/>
            <person name="Wortman J."/>
            <person name="Nusbaum C."/>
            <person name="Birren B."/>
        </authorList>
    </citation>
    <scope>NUCLEOTIDE SEQUENCE [LARGE SCALE GENOMIC DNA]</scope>
    <source>
        <strain evidence="9">ATCC 50505</strain>
    </source>
</reference>
<evidence type="ECO:0000313" key="8">
    <source>
        <dbReference type="EMBL" id="ELA42468.1"/>
    </source>
</evidence>
<evidence type="ECO:0000256" key="3">
    <source>
        <dbReference type="ARBA" id="ARBA00022827"/>
    </source>
</evidence>
<dbReference type="GO" id="GO:0097237">
    <property type="term" value="P:cellular response to toxic substance"/>
    <property type="evidence" value="ECO:0007669"/>
    <property type="project" value="UniProtKB-ARBA"/>
</dbReference>
<organism evidence="8 9">
    <name type="scientific">Vittaforma corneae (strain ATCC 50505)</name>
    <name type="common">Microsporidian parasite</name>
    <name type="synonym">Nosema corneum</name>
    <dbReference type="NCBI Taxonomy" id="993615"/>
    <lineage>
        <taxon>Eukaryota</taxon>
        <taxon>Fungi</taxon>
        <taxon>Fungi incertae sedis</taxon>
        <taxon>Microsporidia</taxon>
        <taxon>Nosematidae</taxon>
        <taxon>Vittaforma</taxon>
    </lineage>
</organism>
<dbReference type="OrthoDB" id="371245at2759"/>
<dbReference type="HOGENOM" id="CLU_031864_5_7_1"/>
<dbReference type="InParanoid" id="L2GNJ8"/>
<dbReference type="GeneID" id="19881284"/>
<dbReference type="Gene3D" id="3.50.50.60">
    <property type="entry name" value="FAD/NAD(P)-binding domain"/>
    <property type="match status" value="2"/>
</dbReference>
<dbReference type="Pfam" id="PF07992">
    <property type="entry name" value="Pyr_redox_2"/>
    <property type="match status" value="1"/>
</dbReference>
<dbReference type="STRING" id="993615.L2GNJ8"/>
<dbReference type="RefSeq" id="XP_007604019.1">
    <property type="nucleotide sequence ID" value="XM_007603957.1"/>
</dbReference>
<gene>
    <name evidence="8" type="ORF">VICG_00567</name>
</gene>
<name>L2GNJ8_VITCO</name>
<evidence type="ECO:0000256" key="5">
    <source>
        <dbReference type="ARBA" id="ARBA00023157"/>
    </source>
</evidence>
<evidence type="ECO:0000259" key="7">
    <source>
        <dbReference type="Pfam" id="PF07992"/>
    </source>
</evidence>
<dbReference type="InterPro" id="IPR050097">
    <property type="entry name" value="Ferredoxin-NADP_redctase_2"/>
</dbReference>
<dbReference type="VEuPathDB" id="MicrosporidiaDB:VICG_00567"/>
<comment type="similarity">
    <text evidence="1">Belongs to the class-II pyridine nucleotide-disulfide oxidoreductase family.</text>
</comment>
<evidence type="ECO:0000256" key="6">
    <source>
        <dbReference type="ARBA" id="ARBA00023284"/>
    </source>
</evidence>
<evidence type="ECO:0000256" key="4">
    <source>
        <dbReference type="ARBA" id="ARBA00023002"/>
    </source>
</evidence>
<keyword evidence="9" id="KW-1185">Reference proteome</keyword>
<dbReference type="InterPro" id="IPR036188">
    <property type="entry name" value="FAD/NAD-bd_sf"/>
</dbReference>
<accession>L2GNJ8</accession>
<evidence type="ECO:0000256" key="2">
    <source>
        <dbReference type="ARBA" id="ARBA00022630"/>
    </source>
</evidence>
<dbReference type="PROSITE" id="PS00573">
    <property type="entry name" value="PYRIDINE_REDOX_2"/>
    <property type="match status" value="1"/>
</dbReference>
<proteinExistence type="inferred from homology"/>
<dbReference type="EMBL" id="JH370132">
    <property type="protein sequence ID" value="ELA42468.1"/>
    <property type="molecule type" value="Genomic_DNA"/>
</dbReference>
<protein>
    <recommendedName>
        <fullName evidence="7">FAD/NAD(P)-binding domain-containing protein</fullName>
    </recommendedName>
</protein>
<keyword evidence="6" id="KW-0676">Redox-active center</keyword>
<dbReference type="InterPro" id="IPR008255">
    <property type="entry name" value="Pyr_nucl-diS_OxRdtase_2_AS"/>
</dbReference>
<keyword evidence="4" id="KW-0560">Oxidoreductase</keyword>
<dbReference type="AlphaFoldDB" id="L2GNJ8"/>
<evidence type="ECO:0000256" key="1">
    <source>
        <dbReference type="ARBA" id="ARBA00009333"/>
    </source>
</evidence>
<keyword evidence="5" id="KW-1015">Disulfide bond</keyword>